<accession>A0A097BXG0</accession>
<dbReference type="OrthoDB" id="25225at10239"/>
<proteinExistence type="predicted"/>
<organism evidence="1 2">
    <name type="scientific">Mycobacterium phage VohminGhazi</name>
    <dbReference type="NCBI Taxonomy" id="1542912"/>
    <lineage>
        <taxon>Viruses</taxon>
        <taxon>Duplodnaviria</taxon>
        <taxon>Heunggongvirae</taxon>
        <taxon>Uroviricota</taxon>
        <taxon>Caudoviricetes</taxon>
        <taxon>Gladiatorvirus</taxon>
        <taxon>Gladiatorvirus ericB</taxon>
    </lineage>
</organism>
<dbReference type="RefSeq" id="YP_009224187.1">
    <property type="nucleotide sequence ID" value="NC_029077.1"/>
</dbReference>
<protein>
    <submittedName>
        <fullName evidence="1">Uncharacterized protein</fullName>
    </submittedName>
</protein>
<dbReference type="KEGG" id="vg:26795333"/>
<dbReference type="Proteomes" id="UP000029887">
    <property type="component" value="Segment"/>
</dbReference>
<evidence type="ECO:0000313" key="2">
    <source>
        <dbReference type="Proteomes" id="UP000029887"/>
    </source>
</evidence>
<name>A0A097BXG0_9CAUD</name>
<dbReference type="EMBL" id="KM401838">
    <property type="protein sequence ID" value="AIS73638.1"/>
    <property type="molecule type" value="Genomic_DNA"/>
</dbReference>
<reference evidence="1 2" key="1">
    <citation type="submission" date="2014-08" db="EMBL/GenBank/DDBJ databases">
        <authorList>
            <person name="Baker A.R."/>
            <person name="Burr A.R."/>
            <person name="Dasin A.T."/>
            <person name="Garcia J.E."/>
            <person name="Guerrero B.J."/>
            <person name="Jones M.I."/>
            <person name="Kim J.T."/>
            <person name="Rockwood T.C."/>
            <person name="Shen A.C.Y."/>
            <person name="Stoddart K.E."/>
            <person name="Truong Q.M."/>
            <person name="Villegas R.L."/>
            <person name="Walker J.M."/>
            <person name="Bhuiyan S."/>
            <person name="Benjamin R.C."/>
            <person name="Hughes L.E."/>
            <person name="Hale R.H."/>
            <person name="Visi D.H."/>
            <person name="Allen M.S."/>
            <person name="Anders K.R."/>
            <person name="Braun M.A."/>
            <person name="Delesalle V.A."/>
            <person name="Ware V.C."/>
            <person name="Bradley K.W."/>
            <person name="Barker L.P."/>
            <person name="Asai D.J."/>
            <person name="Bowman C.A."/>
            <person name="Russell D.A."/>
            <person name="Pope W.H."/>
            <person name="Jacobs-Sera D."/>
            <person name="Hendrix R.W."/>
            <person name="Hatfull G.F."/>
        </authorList>
    </citation>
    <scope>NUCLEOTIDE SEQUENCE [LARGE SCALE GENOMIC DNA]</scope>
</reference>
<dbReference type="GeneID" id="26795333"/>
<sequence>MKYGVRYPISGVHECPFGKKQAEQTWFLALRHGIKAVIVTNRGDGWEPA</sequence>
<gene>
    <name evidence="1" type="ORF">PBI_VOHMINGHAZI_65</name>
</gene>
<evidence type="ECO:0000313" key="1">
    <source>
        <dbReference type="EMBL" id="AIS73638.1"/>
    </source>
</evidence>